<protein>
    <recommendedName>
        <fullName evidence="4">FAR1 domain-containing protein</fullName>
    </recommendedName>
</protein>
<comment type="caution">
    <text evidence="2">The sequence shown here is derived from an EMBL/GenBank/DDBJ whole genome shotgun (WGS) entry which is preliminary data.</text>
</comment>
<reference evidence="2" key="1">
    <citation type="submission" date="2020-08" db="EMBL/GenBank/DDBJ databases">
        <title>Plant Genome Project.</title>
        <authorList>
            <person name="Zhang R.-G."/>
        </authorList>
    </citation>
    <scope>NUCLEOTIDE SEQUENCE</scope>
    <source>
        <strain evidence="2">WSP0</strain>
        <tissue evidence="2">Leaf</tissue>
    </source>
</reference>
<dbReference type="GO" id="GO:0006210">
    <property type="term" value="P:thymine catabolic process"/>
    <property type="evidence" value="ECO:0007669"/>
    <property type="project" value="TreeGrafter"/>
</dbReference>
<dbReference type="PANTHER" id="PTHR43866:SF3">
    <property type="entry name" value="METHYLMALONATE-SEMIALDEHYDE DEHYDROGENASE [ACYLATING], MITOCHONDRIAL"/>
    <property type="match status" value="1"/>
</dbReference>
<organism evidence="2 3">
    <name type="scientific">Rhododendron griersonianum</name>
    <dbReference type="NCBI Taxonomy" id="479676"/>
    <lineage>
        <taxon>Eukaryota</taxon>
        <taxon>Viridiplantae</taxon>
        <taxon>Streptophyta</taxon>
        <taxon>Embryophyta</taxon>
        <taxon>Tracheophyta</taxon>
        <taxon>Spermatophyta</taxon>
        <taxon>Magnoliopsida</taxon>
        <taxon>eudicotyledons</taxon>
        <taxon>Gunneridae</taxon>
        <taxon>Pentapetalae</taxon>
        <taxon>asterids</taxon>
        <taxon>Ericales</taxon>
        <taxon>Ericaceae</taxon>
        <taxon>Ericoideae</taxon>
        <taxon>Rhodoreae</taxon>
        <taxon>Rhododendron</taxon>
    </lineage>
</organism>
<evidence type="ECO:0008006" key="4">
    <source>
        <dbReference type="Google" id="ProtNLM"/>
    </source>
</evidence>
<evidence type="ECO:0000313" key="2">
    <source>
        <dbReference type="EMBL" id="KAG5565912.1"/>
    </source>
</evidence>
<keyword evidence="3" id="KW-1185">Reference proteome</keyword>
<comment type="similarity">
    <text evidence="1">Belongs to the aldehyde dehydrogenase family.</text>
</comment>
<dbReference type="GO" id="GO:0005739">
    <property type="term" value="C:mitochondrion"/>
    <property type="evidence" value="ECO:0007669"/>
    <property type="project" value="TreeGrafter"/>
</dbReference>
<dbReference type="Proteomes" id="UP000823749">
    <property type="component" value="Chromosome 1"/>
</dbReference>
<name>A0AAV6LLS4_9ERIC</name>
<dbReference type="GO" id="GO:0006574">
    <property type="term" value="P:L-valine catabolic process"/>
    <property type="evidence" value="ECO:0007669"/>
    <property type="project" value="TreeGrafter"/>
</dbReference>
<evidence type="ECO:0000313" key="3">
    <source>
        <dbReference type="Proteomes" id="UP000823749"/>
    </source>
</evidence>
<accession>A0AAV6LLS4</accession>
<sequence length="124" mass="14193">MRFSCERSGKYRPFVKKVDGKEVTVKKRVRSTDTKKCECPFELKVVKGNDGWIVSVHNGTHNHPLAVYLEGHLYAGRLSTEQTSTVVDLSVSLVKPREILTHLKVQDPENVMSIKTMYNVQQKY</sequence>
<dbReference type="AlphaFoldDB" id="A0AAV6LLS4"/>
<evidence type="ECO:0000256" key="1">
    <source>
        <dbReference type="ARBA" id="ARBA00009986"/>
    </source>
</evidence>
<dbReference type="InterPro" id="IPR010061">
    <property type="entry name" value="MeMal-semiAld_DH"/>
</dbReference>
<gene>
    <name evidence="2" type="ORF">RHGRI_001734</name>
</gene>
<dbReference type="GO" id="GO:0004491">
    <property type="term" value="F:methylmalonate-semialdehyde dehydrogenase (acylating, NAD) activity"/>
    <property type="evidence" value="ECO:0007669"/>
    <property type="project" value="InterPro"/>
</dbReference>
<dbReference type="PANTHER" id="PTHR43866">
    <property type="entry name" value="MALONATE-SEMIALDEHYDE DEHYDROGENASE"/>
    <property type="match status" value="1"/>
</dbReference>
<dbReference type="EMBL" id="JACTNZ010000001">
    <property type="protein sequence ID" value="KAG5565912.1"/>
    <property type="molecule type" value="Genomic_DNA"/>
</dbReference>
<proteinExistence type="inferred from homology"/>